<dbReference type="SUPFAM" id="SSF53335">
    <property type="entry name" value="S-adenosyl-L-methionine-dependent methyltransferases"/>
    <property type="match status" value="1"/>
</dbReference>
<dbReference type="InterPro" id="IPR013216">
    <property type="entry name" value="Methyltransf_11"/>
</dbReference>
<name>X4ZCH2_9BACL</name>
<keyword evidence="2" id="KW-0808">Transferase</keyword>
<dbReference type="KEGG" id="psab:PSAB_11740"/>
<dbReference type="InterPro" id="IPR029063">
    <property type="entry name" value="SAM-dependent_MTases_sf"/>
</dbReference>
<organism evidence="2 3">
    <name type="scientific">Paenibacillus sabinae T27</name>
    <dbReference type="NCBI Taxonomy" id="1268072"/>
    <lineage>
        <taxon>Bacteria</taxon>
        <taxon>Bacillati</taxon>
        <taxon>Bacillota</taxon>
        <taxon>Bacilli</taxon>
        <taxon>Bacillales</taxon>
        <taxon>Paenibacillaceae</taxon>
        <taxon>Paenibacillus</taxon>
    </lineage>
</organism>
<dbReference type="HOGENOM" id="CLU_037990_5_3_9"/>
<gene>
    <name evidence="2" type="ORF">PSAB_11740</name>
</gene>
<keyword evidence="2" id="KW-0489">Methyltransferase</keyword>
<protein>
    <submittedName>
        <fullName evidence="2">Methyltransferase family protein</fullName>
    </submittedName>
</protein>
<dbReference type="AlphaFoldDB" id="X4ZCH2"/>
<dbReference type="PATRIC" id="fig|1268072.3.peg.2439"/>
<dbReference type="EMBL" id="CP004078">
    <property type="protein sequence ID" value="AHV97276.1"/>
    <property type="molecule type" value="Genomic_DNA"/>
</dbReference>
<dbReference type="Gene3D" id="3.40.50.150">
    <property type="entry name" value="Vaccinia Virus protein VP39"/>
    <property type="match status" value="1"/>
</dbReference>
<dbReference type="PANTHER" id="PTHR43861">
    <property type="entry name" value="TRANS-ACONITATE 2-METHYLTRANSFERASE-RELATED"/>
    <property type="match status" value="1"/>
</dbReference>
<proteinExistence type="predicted"/>
<accession>X4ZCH2</accession>
<dbReference type="GO" id="GO:0008757">
    <property type="term" value="F:S-adenosylmethionine-dependent methyltransferase activity"/>
    <property type="evidence" value="ECO:0007669"/>
    <property type="project" value="InterPro"/>
</dbReference>
<reference evidence="2 3" key="1">
    <citation type="journal article" date="2014" name="PLoS Genet.">
        <title>Comparative Genomic Analysis of N2-Fixing and Non-N2-Fixing Paenibacillus spp.: Organization, Evolution and Expression of the Nitrogen Fixation Genes.</title>
        <authorList>
            <person name="Xie J.B."/>
            <person name="Du Z."/>
            <person name="Bai L."/>
            <person name="Tian C."/>
            <person name="Zhang Y."/>
            <person name="Xie J.Y."/>
            <person name="Wang T."/>
            <person name="Liu X."/>
            <person name="Chen X."/>
            <person name="Cheng Q."/>
            <person name="Chen S."/>
            <person name="Li J."/>
        </authorList>
    </citation>
    <scope>NUCLEOTIDE SEQUENCE [LARGE SCALE GENOMIC DNA]</scope>
    <source>
        <strain evidence="2 3">T27</strain>
    </source>
</reference>
<dbReference type="eggNOG" id="COG4106">
    <property type="taxonomic scope" value="Bacteria"/>
</dbReference>
<dbReference type="Proteomes" id="UP000019772">
    <property type="component" value="Chromosome"/>
</dbReference>
<evidence type="ECO:0000313" key="2">
    <source>
        <dbReference type="EMBL" id="AHV97276.1"/>
    </source>
</evidence>
<evidence type="ECO:0000313" key="3">
    <source>
        <dbReference type="Proteomes" id="UP000019772"/>
    </source>
</evidence>
<dbReference type="CDD" id="cd02440">
    <property type="entry name" value="AdoMet_MTases"/>
    <property type="match status" value="1"/>
</dbReference>
<dbReference type="OrthoDB" id="9760689at2"/>
<sequence>MKQQWNTGTYDADMSFVSRFGESLIGLLQPKPGERIIDWGCGTGDLAAAIAGYGAEVSGIDASTEMIQAARGKYPELNFILADGQTYVAEQPADAVFSNAALHWLKNAEGAAASIAGSLRTGGRFVAEFGTLGNIASVVAGLPRAFEAIGASDRLQLPWYFPSIGQYTTLLERHGLTVDFAHCFGRPTPLEGGEQGFRQWVNTFANGVLSVLSPSEREAVLKHLEHELKPSLYRSGSWEMDYRRIRVVARKL</sequence>
<dbReference type="GO" id="GO:0032259">
    <property type="term" value="P:methylation"/>
    <property type="evidence" value="ECO:0007669"/>
    <property type="project" value="UniProtKB-KW"/>
</dbReference>
<dbReference type="Pfam" id="PF08241">
    <property type="entry name" value="Methyltransf_11"/>
    <property type="match status" value="1"/>
</dbReference>
<feature type="domain" description="Methyltransferase type 11" evidence="1">
    <location>
        <begin position="38"/>
        <end position="126"/>
    </location>
</feature>
<dbReference type="PANTHER" id="PTHR43861:SF1">
    <property type="entry name" value="TRANS-ACONITATE 2-METHYLTRANSFERASE"/>
    <property type="match status" value="1"/>
</dbReference>
<keyword evidence="3" id="KW-1185">Reference proteome</keyword>
<evidence type="ECO:0000259" key="1">
    <source>
        <dbReference type="Pfam" id="PF08241"/>
    </source>
</evidence>
<dbReference type="STRING" id="1268072.PSAB_11740"/>
<dbReference type="RefSeq" id="WP_025334801.1">
    <property type="nucleotide sequence ID" value="NZ_CP004078.1"/>
</dbReference>